<dbReference type="PANTHER" id="PTHR44191">
    <property type="entry name" value="TRANSCRIPTION FACTOR KUA1"/>
    <property type="match status" value="1"/>
</dbReference>
<protein>
    <recommendedName>
        <fullName evidence="11">MYB transcription factor</fullName>
    </recommendedName>
</protein>
<dbReference type="Pfam" id="PF00249">
    <property type="entry name" value="Myb_DNA-binding"/>
    <property type="match status" value="1"/>
</dbReference>
<feature type="domain" description="HTH myb-type" evidence="8">
    <location>
        <begin position="71"/>
        <end position="120"/>
    </location>
</feature>
<sequence>MGRCCPTRVGGGGLKLFGVRLTDGSFIKKSASMGNLPRYSAAADSMEGYHSDDLNHTSVARRPPLRNKGIPWTEEEHKQFLLGLQKLGRGNWRGISRIYVPSRTPTQVASHAQKYFIRLSDATGKKKRPSLFDLAPDMETSSSMPKQATTIQSPAVSTDDEKIMLINSLPSLDLSLKPSFTPFLFRLWPPNAYSLSDDAAKISQNRAIRPAQVQVNPKETMKELVGMSQMTLGETSTVCIDSSRVSFLSNEDLQILAELWNLVLSSVSVAMCIYGRPCARSHKGTMHDLKIERFGFECLISRIRQEQPLMGFFKKHGHARATNHWK</sequence>
<feature type="domain" description="Myb-like" evidence="6">
    <location>
        <begin position="71"/>
        <end position="116"/>
    </location>
</feature>
<dbReference type="InterPro" id="IPR009057">
    <property type="entry name" value="Homeodomain-like_sf"/>
</dbReference>
<dbReference type="GO" id="GO:0006355">
    <property type="term" value="P:regulation of DNA-templated transcription"/>
    <property type="evidence" value="ECO:0007669"/>
    <property type="project" value="UniProtKB-ARBA"/>
</dbReference>
<dbReference type="PANTHER" id="PTHR44191:SF4">
    <property type="entry name" value="OS01G0187900 PROTEIN"/>
    <property type="match status" value="1"/>
</dbReference>
<dbReference type="SMART" id="SM00717">
    <property type="entry name" value="SANT"/>
    <property type="match status" value="1"/>
</dbReference>
<dbReference type="GO" id="GO:0005634">
    <property type="term" value="C:nucleus"/>
    <property type="evidence" value="ECO:0007669"/>
    <property type="project" value="UniProtKB-SubCell"/>
</dbReference>
<dbReference type="Proteomes" id="UP001567538">
    <property type="component" value="Unassembled WGS sequence"/>
</dbReference>
<dbReference type="PROSITE" id="PS50090">
    <property type="entry name" value="MYB_LIKE"/>
    <property type="match status" value="1"/>
</dbReference>
<evidence type="ECO:0008006" key="11">
    <source>
        <dbReference type="Google" id="ProtNLM"/>
    </source>
</evidence>
<evidence type="ECO:0000256" key="4">
    <source>
        <dbReference type="ARBA" id="ARBA00023163"/>
    </source>
</evidence>
<evidence type="ECO:0000313" key="9">
    <source>
        <dbReference type="EMBL" id="KAL1551583.1"/>
    </source>
</evidence>
<comment type="caution">
    <text evidence="9">The sequence shown here is derived from an EMBL/GenBank/DDBJ whole genome shotgun (WGS) entry which is preliminary data.</text>
</comment>
<dbReference type="GO" id="GO:0003677">
    <property type="term" value="F:DNA binding"/>
    <property type="evidence" value="ECO:0007669"/>
    <property type="project" value="UniProtKB-KW"/>
</dbReference>
<feature type="domain" description="SANT" evidence="7">
    <location>
        <begin position="72"/>
        <end position="120"/>
    </location>
</feature>
<accession>A0ABD1H817</accession>
<evidence type="ECO:0000313" key="10">
    <source>
        <dbReference type="Proteomes" id="UP001567538"/>
    </source>
</evidence>
<evidence type="ECO:0000256" key="3">
    <source>
        <dbReference type="ARBA" id="ARBA00023125"/>
    </source>
</evidence>
<dbReference type="CDD" id="cd00167">
    <property type="entry name" value="SANT"/>
    <property type="match status" value="1"/>
</dbReference>
<dbReference type="InterPro" id="IPR052245">
    <property type="entry name" value="Plant_Stress_Dev_TF"/>
</dbReference>
<organism evidence="9 10">
    <name type="scientific">Salvia divinorum</name>
    <name type="common">Maria pastora</name>
    <name type="synonym">Diviner's sage</name>
    <dbReference type="NCBI Taxonomy" id="28513"/>
    <lineage>
        <taxon>Eukaryota</taxon>
        <taxon>Viridiplantae</taxon>
        <taxon>Streptophyta</taxon>
        <taxon>Embryophyta</taxon>
        <taxon>Tracheophyta</taxon>
        <taxon>Spermatophyta</taxon>
        <taxon>Magnoliopsida</taxon>
        <taxon>eudicotyledons</taxon>
        <taxon>Gunneridae</taxon>
        <taxon>Pentapetalae</taxon>
        <taxon>asterids</taxon>
        <taxon>lamiids</taxon>
        <taxon>Lamiales</taxon>
        <taxon>Lamiaceae</taxon>
        <taxon>Nepetoideae</taxon>
        <taxon>Mentheae</taxon>
        <taxon>Salviinae</taxon>
        <taxon>Salvia</taxon>
        <taxon>Salvia subgen. Calosphace</taxon>
    </lineage>
</organism>
<evidence type="ECO:0000259" key="6">
    <source>
        <dbReference type="PROSITE" id="PS50090"/>
    </source>
</evidence>
<dbReference type="Gene3D" id="1.10.10.60">
    <property type="entry name" value="Homeodomain-like"/>
    <property type="match status" value="1"/>
</dbReference>
<dbReference type="InterPro" id="IPR017884">
    <property type="entry name" value="SANT_dom"/>
</dbReference>
<gene>
    <name evidence="9" type="ORF">AAHA92_19405</name>
</gene>
<keyword evidence="4" id="KW-0804">Transcription</keyword>
<keyword evidence="5" id="KW-0539">Nucleus</keyword>
<dbReference type="SUPFAM" id="SSF46689">
    <property type="entry name" value="Homeodomain-like"/>
    <property type="match status" value="1"/>
</dbReference>
<dbReference type="FunFam" id="1.10.10.60:FF:000009">
    <property type="entry name" value="transcription factor MYB1R1"/>
    <property type="match status" value="1"/>
</dbReference>
<proteinExistence type="predicted"/>
<dbReference type="InterPro" id="IPR001005">
    <property type="entry name" value="SANT/Myb"/>
</dbReference>
<keyword evidence="3" id="KW-0238">DNA-binding</keyword>
<dbReference type="NCBIfam" id="TIGR01557">
    <property type="entry name" value="myb_SHAQKYF"/>
    <property type="match status" value="1"/>
</dbReference>
<dbReference type="PROSITE" id="PS51293">
    <property type="entry name" value="SANT"/>
    <property type="match status" value="1"/>
</dbReference>
<evidence type="ECO:0000256" key="5">
    <source>
        <dbReference type="ARBA" id="ARBA00023242"/>
    </source>
</evidence>
<dbReference type="EMBL" id="JBEAFC010000007">
    <property type="protein sequence ID" value="KAL1551583.1"/>
    <property type="molecule type" value="Genomic_DNA"/>
</dbReference>
<reference evidence="9 10" key="1">
    <citation type="submission" date="2024-06" db="EMBL/GenBank/DDBJ databases">
        <title>A chromosome level genome sequence of Diviner's sage (Salvia divinorum).</title>
        <authorList>
            <person name="Ford S.A."/>
            <person name="Ro D.-K."/>
            <person name="Ness R.W."/>
            <person name="Phillips M.A."/>
        </authorList>
    </citation>
    <scope>NUCLEOTIDE SEQUENCE [LARGE SCALE GENOMIC DNA]</scope>
    <source>
        <strain evidence="9">SAF-2024a</strain>
        <tissue evidence="9">Leaf</tissue>
    </source>
</reference>
<evidence type="ECO:0000256" key="1">
    <source>
        <dbReference type="ARBA" id="ARBA00004123"/>
    </source>
</evidence>
<dbReference type="InterPro" id="IPR006447">
    <property type="entry name" value="Myb_dom_plants"/>
</dbReference>
<dbReference type="InterPro" id="IPR017930">
    <property type="entry name" value="Myb_dom"/>
</dbReference>
<dbReference type="PROSITE" id="PS51294">
    <property type="entry name" value="HTH_MYB"/>
    <property type="match status" value="1"/>
</dbReference>
<name>A0ABD1H817_SALDI</name>
<keyword evidence="2" id="KW-0805">Transcription regulation</keyword>
<evidence type="ECO:0000256" key="2">
    <source>
        <dbReference type="ARBA" id="ARBA00023015"/>
    </source>
</evidence>
<keyword evidence="10" id="KW-1185">Reference proteome</keyword>
<evidence type="ECO:0000259" key="7">
    <source>
        <dbReference type="PROSITE" id="PS51293"/>
    </source>
</evidence>
<comment type="subcellular location">
    <subcellularLocation>
        <location evidence="1">Nucleus</location>
    </subcellularLocation>
</comment>
<evidence type="ECO:0000259" key="8">
    <source>
        <dbReference type="PROSITE" id="PS51294"/>
    </source>
</evidence>
<dbReference type="AlphaFoldDB" id="A0ABD1H817"/>